<dbReference type="Proteomes" id="UP000037460">
    <property type="component" value="Unassembled WGS sequence"/>
</dbReference>
<evidence type="ECO:0000256" key="3">
    <source>
        <dbReference type="ARBA" id="ARBA00022989"/>
    </source>
</evidence>
<dbReference type="InterPro" id="IPR007271">
    <property type="entry name" value="Nuc_sug_transpt"/>
</dbReference>
<evidence type="ECO:0000313" key="7">
    <source>
        <dbReference type="EMBL" id="KOO27146.1"/>
    </source>
</evidence>
<feature type="transmembrane region" description="Helical" evidence="6">
    <location>
        <begin position="275"/>
        <end position="294"/>
    </location>
</feature>
<dbReference type="AlphaFoldDB" id="A0A0M0JKN4"/>
<keyword evidence="8" id="KW-1185">Reference proteome</keyword>
<evidence type="ECO:0000256" key="1">
    <source>
        <dbReference type="ARBA" id="ARBA00004141"/>
    </source>
</evidence>
<accession>A0A0M0JKN4</accession>
<gene>
    <name evidence="7" type="ORF">Ctob_009856</name>
</gene>
<feature type="transmembrane region" description="Helical" evidence="6">
    <location>
        <begin position="173"/>
        <end position="196"/>
    </location>
</feature>
<dbReference type="OrthoDB" id="408493at2759"/>
<comment type="subcellular location">
    <subcellularLocation>
        <location evidence="1">Membrane</location>
        <topology evidence="1">Multi-pass membrane protein</topology>
    </subcellularLocation>
</comment>
<dbReference type="SUPFAM" id="SSF103481">
    <property type="entry name" value="Multidrug resistance efflux transporter EmrE"/>
    <property type="match status" value="1"/>
</dbReference>
<feature type="transmembrane region" description="Helical" evidence="6">
    <location>
        <begin position="143"/>
        <end position="161"/>
    </location>
</feature>
<dbReference type="InterPro" id="IPR037185">
    <property type="entry name" value="EmrE-like"/>
</dbReference>
<feature type="transmembrane region" description="Helical" evidence="6">
    <location>
        <begin position="60"/>
        <end position="81"/>
    </location>
</feature>
<feature type="transmembrane region" description="Helical" evidence="6">
    <location>
        <begin position="208"/>
        <end position="228"/>
    </location>
</feature>
<dbReference type="PIRSF" id="PIRSF005799">
    <property type="entry name" value="UDP-gal_transpt"/>
    <property type="match status" value="1"/>
</dbReference>
<evidence type="ECO:0000256" key="6">
    <source>
        <dbReference type="SAM" id="Phobius"/>
    </source>
</evidence>
<keyword evidence="4 6" id="KW-0472">Membrane</keyword>
<dbReference type="GO" id="GO:0015165">
    <property type="term" value="F:pyrimidine nucleotide-sugar transmembrane transporter activity"/>
    <property type="evidence" value="ECO:0007669"/>
    <property type="project" value="InterPro"/>
</dbReference>
<feature type="transmembrane region" description="Helical" evidence="6">
    <location>
        <begin position="248"/>
        <end position="268"/>
    </location>
</feature>
<feature type="compositionally biased region" description="Basic and acidic residues" evidence="5">
    <location>
        <begin position="348"/>
        <end position="364"/>
    </location>
</feature>
<evidence type="ECO:0000313" key="8">
    <source>
        <dbReference type="Proteomes" id="UP000037460"/>
    </source>
</evidence>
<comment type="caution">
    <text evidence="7">The sequence shown here is derived from an EMBL/GenBank/DDBJ whole genome shotgun (WGS) entry which is preliminary data.</text>
</comment>
<protein>
    <submittedName>
        <fullName evidence="7">Cmp-sialic acid transporter 4-like protein</fullName>
    </submittedName>
</protein>
<dbReference type="Pfam" id="PF04142">
    <property type="entry name" value="Nuc_sug_transp"/>
    <property type="match status" value="1"/>
</dbReference>
<evidence type="ECO:0000256" key="4">
    <source>
        <dbReference type="ARBA" id="ARBA00023136"/>
    </source>
</evidence>
<organism evidence="7 8">
    <name type="scientific">Chrysochromulina tobinii</name>
    <dbReference type="NCBI Taxonomy" id="1460289"/>
    <lineage>
        <taxon>Eukaryota</taxon>
        <taxon>Haptista</taxon>
        <taxon>Haptophyta</taxon>
        <taxon>Prymnesiophyceae</taxon>
        <taxon>Prymnesiales</taxon>
        <taxon>Chrysochromulinaceae</taxon>
        <taxon>Chrysochromulina</taxon>
    </lineage>
</organism>
<dbReference type="EMBL" id="JWZX01002755">
    <property type="protein sequence ID" value="KOO27146.1"/>
    <property type="molecule type" value="Genomic_DNA"/>
</dbReference>
<name>A0A0M0JKN4_9EUKA</name>
<dbReference type="GO" id="GO:0000139">
    <property type="term" value="C:Golgi membrane"/>
    <property type="evidence" value="ECO:0007669"/>
    <property type="project" value="InterPro"/>
</dbReference>
<sequence>MAEVLKPAPGMFDRSVASYTCTAALLMSLQPILVTASKNPHGGFDYSVPSSTMLSEGLKLVISGVLLGASILRGQVGAVLNEDSLAEFFSYMLPAAIYFVNNNCIFFILQAVDPTTFQLLSQMKTIFTGLLFRIFLKRRLTAVQYLALVTLACGTACSQLPSGKHGFRESQSANPLVGGLLSVLSSLLSALGGIYNERLLKGRPTASIHWQNIQMYVWGVGFNAIAAWQKDGVSMARNGLLHGFDHSAWIVVVCNALNGLAISAVLKYADNIARVYAHAIAMMVTMAVSTQLFHAPITPQLLLAVVLVATSTMQYNLPKEWLESMDTSERMWHDMKDRLPASHHRRQLSHEETDSLVKSLRDNTSEPDEGENIVPLSPIVSAPIRDLHGHRV</sequence>
<dbReference type="NCBIfam" id="TIGR00803">
    <property type="entry name" value="nst"/>
    <property type="match status" value="1"/>
</dbReference>
<dbReference type="PANTHER" id="PTHR10231">
    <property type="entry name" value="NUCLEOTIDE-SUGAR TRANSMEMBRANE TRANSPORTER"/>
    <property type="match status" value="1"/>
</dbReference>
<evidence type="ECO:0000256" key="2">
    <source>
        <dbReference type="ARBA" id="ARBA00022692"/>
    </source>
</evidence>
<keyword evidence="3 6" id="KW-1133">Transmembrane helix</keyword>
<keyword evidence="2 6" id="KW-0812">Transmembrane</keyword>
<proteinExistence type="predicted"/>
<feature type="transmembrane region" description="Helical" evidence="6">
    <location>
        <begin position="88"/>
        <end position="109"/>
    </location>
</feature>
<evidence type="ECO:0000256" key="5">
    <source>
        <dbReference type="SAM" id="MobiDB-lite"/>
    </source>
</evidence>
<reference evidence="8" key="1">
    <citation type="journal article" date="2015" name="PLoS Genet.">
        <title>Genome Sequence and Transcriptome Analyses of Chrysochromulina tobin: Metabolic Tools for Enhanced Algal Fitness in the Prominent Order Prymnesiales (Haptophyceae).</title>
        <authorList>
            <person name="Hovde B.T."/>
            <person name="Deodato C.R."/>
            <person name="Hunsperger H.M."/>
            <person name="Ryken S.A."/>
            <person name="Yost W."/>
            <person name="Jha R.K."/>
            <person name="Patterson J."/>
            <person name="Monnat R.J. Jr."/>
            <person name="Barlow S.B."/>
            <person name="Starkenburg S.R."/>
            <person name="Cattolico R.A."/>
        </authorList>
    </citation>
    <scope>NUCLEOTIDE SEQUENCE</scope>
    <source>
        <strain evidence="8">CCMP291</strain>
    </source>
</reference>
<feature type="region of interest" description="Disordered" evidence="5">
    <location>
        <begin position="341"/>
        <end position="374"/>
    </location>
</feature>